<evidence type="ECO:0000313" key="9">
    <source>
        <dbReference type="Proteomes" id="UP000193411"/>
    </source>
</evidence>
<dbReference type="GO" id="GO:0006508">
    <property type="term" value="P:proteolysis"/>
    <property type="evidence" value="ECO:0007669"/>
    <property type="project" value="UniProtKB-KW"/>
</dbReference>
<evidence type="ECO:0000256" key="1">
    <source>
        <dbReference type="ARBA" id="ARBA00001947"/>
    </source>
</evidence>
<dbReference type="PANTHER" id="PTHR12147">
    <property type="entry name" value="METALLOPEPTIDASE M28 FAMILY MEMBER"/>
    <property type="match status" value="1"/>
</dbReference>
<evidence type="ECO:0000259" key="7">
    <source>
        <dbReference type="Pfam" id="PF04389"/>
    </source>
</evidence>
<keyword evidence="5 6" id="KW-0862">Zinc</keyword>
<feature type="domain" description="Peptidase M28" evidence="7">
    <location>
        <begin position="235"/>
        <end position="439"/>
    </location>
</feature>
<comment type="similarity">
    <text evidence="2">Belongs to the peptidase M28 family. M28B subfamily.</text>
</comment>
<dbReference type="Gene3D" id="3.40.630.10">
    <property type="entry name" value="Zn peptidases"/>
    <property type="match status" value="1"/>
</dbReference>
<dbReference type="EC" id="3.4.-.-" evidence="6"/>
<protein>
    <recommendedName>
        <fullName evidence="6">Peptide hydrolase</fullName>
        <ecNumber evidence="6">3.4.-.-</ecNumber>
    </recommendedName>
</protein>
<dbReference type="Proteomes" id="UP000193411">
    <property type="component" value="Unassembled WGS sequence"/>
</dbReference>
<evidence type="ECO:0000256" key="4">
    <source>
        <dbReference type="ARBA" id="ARBA00022801"/>
    </source>
</evidence>
<dbReference type="AlphaFoldDB" id="A0A1Y2HHE5"/>
<dbReference type="Pfam" id="PF04389">
    <property type="entry name" value="Peptidase_M28"/>
    <property type="match status" value="1"/>
</dbReference>
<evidence type="ECO:0000256" key="2">
    <source>
        <dbReference type="ARBA" id="ARBA00005634"/>
    </source>
</evidence>
<gene>
    <name evidence="8" type="ORF">BCR44DRAFT_116154</name>
</gene>
<reference evidence="8 9" key="1">
    <citation type="submission" date="2016-07" db="EMBL/GenBank/DDBJ databases">
        <title>Pervasive Adenine N6-methylation of Active Genes in Fungi.</title>
        <authorList>
            <consortium name="DOE Joint Genome Institute"/>
            <person name="Mondo S.J."/>
            <person name="Dannebaum R.O."/>
            <person name="Kuo R.C."/>
            <person name="Labutti K."/>
            <person name="Haridas S."/>
            <person name="Kuo A."/>
            <person name="Salamov A."/>
            <person name="Ahrendt S.R."/>
            <person name="Lipzen A."/>
            <person name="Sullivan W."/>
            <person name="Andreopoulos W.B."/>
            <person name="Clum A."/>
            <person name="Lindquist E."/>
            <person name="Daum C."/>
            <person name="Ramamoorthy G.K."/>
            <person name="Gryganskyi A."/>
            <person name="Culley D."/>
            <person name="Magnuson J.K."/>
            <person name="James T.Y."/>
            <person name="O'Malley M.A."/>
            <person name="Stajich J.E."/>
            <person name="Spatafora J.W."/>
            <person name="Visel A."/>
            <person name="Grigoriev I.V."/>
        </authorList>
    </citation>
    <scope>NUCLEOTIDE SEQUENCE [LARGE SCALE GENOMIC DNA]</scope>
    <source>
        <strain evidence="8 9">PL171</strain>
    </source>
</reference>
<dbReference type="EMBL" id="MCFL01000045">
    <property type="protein sequence ID" value="ORZ32502.1"/>
    <property type="molecule type" value="Genomic_DNA"/>
</dbReference>
<evidence type="ECO:0000313" key="8">
    <source>
        <dbReference type="EMBL" id="ORZ32502.1"/>
    </source>
</evidence>
<organism evidence="8 9">
    <name type="scientific">Catenaria anguillulae PL171</name>
    <dbReference type="NCBI Taxonomy" id="765915"/>
    <lineage>
        <taxon>Eukaryota</taxon>
        <taxon>Fungi</taxon>
        <taxon>Fungi incertae sedis</taxon>
        <taxon>Blastocladiomycota</taxon>
        <taxon>Blastocladiomycetes</taxon>
        <taxon>Blastocladiales</taxon>
        <taxon>Catenariaceae</taxon>
        <taxon>Catenaria</taxon>
    </lineage>
</organism>
<accession>A0A1Y2HHE5</accession>
<dbReference type="GO" id="GO:0046872">
    <property type="term" value="F:metal ion binding"/>
    <property type="evidence" value="ECO:0007669"/>
    <property type="project" value="UniProtKB-KW"/>
</dbReference>
<name>A0A1Y2HHE5_9FUNG</name>
<keyword evidence="4 6" id="KW-0378">Hydrolase</keyword>
<dbReference type="SUPFAM" id="SSF53187">
    <property type="entry name" value="Zn-dependent exopeptidases"/>
    <property type="match status" value="1"/>
</dbReference>
<sequence>MHEDDLLELTIVHQEVTHILINQDLRASLRPNQDVLVILHEPTLASQEDQDDQQDSLALNKAVWHANARKAIQWITSSSNQQRPVSAQSSGSLNVLVDVLYASPANGLLLLSIPHDSPLSDQLPSALPHNTRLHRIDPRIPLHPPSSKPSTLQHAVSLSSKPDPQLVSLLANISIADLQRTVRYLTGEDPKSPLTTRHSLSKGHRMAAEWVKAKMLKSGCDSVDLVDFKEGYGPNVVCTINGTDPLVANEQVILGAHLDDRGSLFIPFSRAPGADDDASGTSMLLAFLRTLHTSGLRLRRTLKVVNFAGEEQGLIGSRAYARAARDRGDKIVFMLQGDMLAYRKPGEPLQCALPAAHASPQANLVVRKVAEVYVPEVTVGTTTACCSDHQSFFEQGFVSTQVFERNGPIADPMYHNRGDLSDRVGYDWEQLQAVARVAVGTVVSVAEIHEADK</sequence>
<keyword evidence="3 6" id="KW-0645">Protease</keyword>
<dbReference type="InterPro" id="IPR045175">
    <property type="entry name" value="M28_fam"/>
</dbReference>
<comment type="caution">
    <text evidence="8">The sequence shown here is derived from an EMBL/GenBank/DDBJ whole genome shotgun (WGS) entry which is preliminary data.</text>
</comment>
<dbReference type="GO" id="GO:0008235">
    <property type="term" value="F:metalloexopeptidase activity"/>
    <property type="evidence" value="ECO:0007669"/>
    <property type="project" value="InterPro"/>
</dbReference>
<comment type="cofactor">
    <cofactor evidence="1">
        <name>Zn(2+)</name>
        <dbReference type="ChEBI" id="CHEBI:29105"/>
    </cofactor>
</comment>
<evidence type="ECO:0000256" key="3">
    <source>
        <dbReference type="ARBA" id="ARBA00022670"/>
    </source>
</evidence>
<keyword evidence="9" id="KW-1185">Reference proteome</keyword>
<evidence type="ECO:0000256" key="6">
    <source>
        <dbReference type="RuleBase" id="RU361240"/>
    </source>
</evidence>
<dbReference type="PANTHER" id="PTHR12147:SF26">
    <property type="entry name" value="PEPTIDASE M28 DOMAIN-CONTAINING PROTEIN"/>
    <property type="match status" value="1"/>
</dbReference>
<evidence type="ECO:0000256" key="5">
    <source>
        <dbReference type="ARBA" id="ARBA00022833"/>
    </source>
</evidence>
<keyword evidence="6" id="KW-0479">Metal-binding</keyword>
<dbReference type="OrthoDB" id="2214at2759"/>
<dbReference type="STRING" id="765915.A0A1Y2HHE5"/>
<proteinExistence type="inferred from homology"/>
<dbReference type="InterPro" id="IPR007484">
    <property type="entry name" value="Peptidase_M28"/>
</dbReference>